<sequence length="124" mass="13535">MSNFNNTGEVKEISILDMMNGAIGERVAYELTRIMKNCRDFNTEAKKARTLTIKLSIVPTENRDSVAVRAEVSSKLVPVKPIDGALLLGGTDAEPIVMEYTPQVPGQQSFDPAVDTEPKVVKLA</sequence>
<accession>A0AAW4VUT1</accession>
<evidence type="ECO:0000313" key="2">
    <source>
        <dbReference type="Proteomes" id="UP001298753"/>
    </source>
</evidence>
<dbReference type="Proteomes" id="UP001298753">
    <property type="component" value="Unassembled WGS sequence"/>
</dbReference>
<gene>
    <name evidence="1" type="ORF">LKD22_06025</name>
</gene>
<evidence type="ECO:0008006" key="3">
    <source>
        <dbReference type="Google" id="ProtNLM"/>
    </source>
</evidence>
<proteinExistence type="predicted"/>
<protein>
    <recommendedName>
        <fullName evidence="3">Replication terminator protein</fullName>
    </recommendedName>
</protein>
<organism evidence="1 2">
    <name type="scientific">Agathobaculum butyriciproducens</name>
    <dbReference type="NCBI Taxonomy" id="1628085"/>
    <lineage>
        <taxon>Bacteria</taxon>
        <taxon>Bacillati</taxon>
        <taxon>Bacillota</taxon>
        <taxon>Clostridia</taxon>
        <taxon>Eubacteriales</taxon>
        <taxon>Butyricicoccaceae</taxon>
        <taxon>Agathobaculum</taxon>
    </lineage>
</organism>
<dbReference type="GeneID" id="98659915"/>
<reference evidence="1 2" key="1">
    <citation type="submission" date="2021-10" db="EMBL/GenBank/DDBJ databases">
        <title>Anaerobic single-cell dispensing facilitates the cultivation of human gut bacteria.</title>
        <authorList>
            <person name="Afrizal A."/>
        </authorList>
    </citation>
    <scope>NUCLEOTIDE SEQUENCE [LARGE SCALE GENOMIC DNA]</scope>
    <source>
        <strain evidence="1 2">CLA-AA-H270</strain>
    </source>
</reference>
<name>A0AAW4VUT1_9FIRM</name>
<dbReference type="RefSeq" id="WP_227600544.1">
    <property type="nucleotide sequence ID" value="NZ_JAJEPX010000013.1"/>
</dbReference>
<evidence type="ECO:0000313" key="1">
    <source>
        <dbReference type="EMBL" id="MCC2176681.1"/>
    </source>
</evidence>
<comment type="caution">
    <text evidence="1">The sequence shown here is derived from an EMBL/GenBank/DDBJ whole genome shotgun (WGS) entry which is preliminary data.</text>
</comment>
<keyword evidence="2" id="KW-1185">Reference proteome</keyword>
<dbReference type="AlphaFoldDB" id="A0AAW4VUT1"/>
<dbReference type="EMBL" id="JAJEPX010000013">
    <property type="protein sequence ID" value="MCC2176681.1"/>
    <property type="molecule type" value="Genomic_DNA"/>
</dbReference>